<keyword evidence="2" id="KW-1185">Reference proteome</keyword>
<proteinExistence type="predicted"/>
<name>A0ABQ9Z463_9CRUS</name>
<protein>
    <submittedName>
        <fullName evidence="1">Uncharacterized protein</fullName>
    </submittedName>
</protein>
<evidence type="ECO:0000313" key="2">
    <source>
        <dbReference type="Proteomes" id="UP001234178"/>
    </source>
</evidence>
<reference evidence="1 2" key="1">
    <citation type="journal article" date="2023" name="Nucleic Acids Res.">
        <title>The hologenome of Daphnia magna reveals possible DNA methylation and microbiome-mediated evolution of the host genome.</title>
        <authorList>
            <person name="Chaturvedi A."/>
            <person name="Li X."/>
            <person name="Dhandapani V."/>
            <person name="Marshall H."/>
            <person name="Kissane S."/>
            <person name="Cuenca-Cambronero M."/>
            <person name="Asole G."/>
            <person name="Calvet F."/>
            <person name="Ruiz-Romero M."/>
            <person name="Marangio P."/>
            <person name="Guigo R."/>
            <person name="Rago D."/>
            <person name="Mirbahai L."/>
            <person name="Eastwood N."/>
            <person name="Colbourne J.K."/>
            <person name="Zhou J."/>
            <person name="Mallon E."/>
            <person name="Orsini L."/>
        </authorList>
    </citation>
    <scope>NUCLEOTIDE SEQUENCE [LARGE SCALE GENOMIC DNA]</scope>
    <source>
        <strain evidence="1">LRV0_1</strain>
    </source>
</reference>
<dbReference type="EMBL" id="JAOYFB010000002">
    <property type="protein sequence ID" value="KAK4007673.1"/>
    <property type="molecule type" value="Genomic_DNA"/>
</dbReference>
<sequence>MADTAKGSPDVWGPRIVPATELLLVAVAPSLSSGCRRPVATLLKEGRMVSIVVRCLHPAG</sequence>
<comment type="caution">
    <text evidence="1">The sequence shown here is derived from an EMBL/GenBank/DDBJ whole genome shotgun (WGS) entry which is preliminary data.</text>
</comment>
<accession>A0ABQ9Z463</accession>
<evidence type="ECO:0000313" key="1">
    <source>
        <dbReference type="EMBL" id="KAK4007673.1"/>
    </source>
</evidence>
<organism evidence="1 2">
    <name type="scientific">Daphnia magna</name>
    <dbReference type="NCBI Taxonomy" id="35525"/>
    <lineage>
        <taxon>Eukaryota</taxon>
        <taxon>Metazoa</taxon>
        <taxon>Ecdysozoa</taxon>
        <taxon>Arthropoda</taxon>
        <taxon>Crustacea</taxon>
        <taxon>Branchiopoda</taxon>
        <taxon>Diplostraca</taxon>
        <taxon>Cladocera</taxon>
        <taxon>Anomopoda</taxon>
        <taxon>Daphniidae</taxon>
        <taxon>Daphnia</taxon>
    </lineage>
</organism>
<dbReference type="PROSITE" id="PS51257">
    <property type="entry name" value="PROKAR_LIPOPROTEIN"/>
    <property type="match status" value="1"/>
</dbReference>
<gene>
    <name evidence="1" type="ORF">OUZ56_012826</name>
</gene>
<dbReference type="Proteomes" id="UP001234178">
    <property type="component" value="Unassembled WGS sequence"/>
</dbReference>